<dbReference type="CDD" id="cd13597">
    <property type="entry name" value="PBP2_lipoprotein_Tp32"/>
    <property type="match status" value="1"/>
</dbReference>
<dbReference type="PANTHER" id="PTHR30429:SF0">
    <property type="entry name" value="METHIONINE-BINDING LIPOPROTEIN METQ"/>
    <property type="match status" value="1"/>
</dbReference>
<organism evidence="8 9">
    <name type="scientific">Halanaerobium salsuginis</name>
    <dbReference type="NCBI Taxonomy" id="29563"/>
    <lineage>
        <taxon>Bacteria</taxon>
        <taxon>Bacillati</taxon>
        <taxon>Bacillota</taxon>
        <taxon>Clostridia</taxon>
        <taxon>Halanaerobiales</taxon>
        <taxon>Halanaerobiaceae</taxon>
        <taxon>Halanaerobium</taxon>
    </lineage>
</organism>
<dbReference type="InterPro" id="IPR004872">
    <property type="entry name" value="Lipoprotein_NlpA"/>
</dbReference>
<dbReference type="SUPFAM" id="SSF53850">
    <property type="entry name" value="Periplasmic binding protein-like II"/>
    <property type="match status" value="1"/>
</dbReference>
<dbReference type="PANTHER" id="PTHR30429">
    <property type="entry name" value="D-METHIONINE-BINDING LIPOPROTEIN METQ"/>
    <property type="match status" value="1"/>
</dbReference>
<keyword evidence="6" id="KW-0449">Lipoprotein</keyword>
<dbReference type="RefSeq" id="WP_089859448.1">
    <property type="nucleotide sequence ID" value="NZ_FOTI01000004.1"/>
</dbReference>
<comment type="subcellular location">
    <subcellularLocation>
        <location evidence="1">Membrane</location>
        <topology evidence="1">Lipid-anchor</topology>
    </subcellularLocation>
</comment>
<dbReference type="STRING" id="29563.SAMN02983006_00597"/>
<evidence type="ECO:0000256" key="1">
    <source>
        <dbReference type="ARBA" id="ARBA00004635"/>
    </source>
</evidence>
<evidence type="ECO:0000256" key="3">
    <source>
        <dbReference type="ARBA" id="ARBA00022729"/>
    </source>
</evidence>
<evidence type="ECO:0000256" key="4">
    <source>
        <dbReference type="ARBA" id="ARBA00023136"/>
    </source>
</evidence>
<evidence type="ECO:0000256" key="5">
    <source>
        <dbReference type="ARBA" id="ARBA00023139"/>
    </source>
</evidence>
<dbReference type="OrthoDB" id="9812878at2"/>
<evidence type="ECO:0000313" key="8">
    <source>
        <dbReference type="EMBL" id="SFL23759.1"/>
    </source>
</evidence>
<accession>A0A1I4G1Z3</accession>
<keyword evidence="5" id="KW-0564">Palmitate</keyword>
<feature type="signal peptide" evidence="7">
    <location>
        <begin position="1"/>
        <end position="21"/>
    </location>
</feature>
<evidence type="ECO:0000313" key="9">
    <source>
        <dbReference type="Proteomes" id="UP000199006"/>
    </source>
</evidence>
<dbReference type="PIRSF" id="PIRSF002854">
    <property type="entry name" value="MetQ"/>
    <property type="match status" value="1"/>
</dbReference>
<keyword evidence="4" id="KW-0472">Membrane</keyword>
<evidence type="ECO:0000256" key="6">
    <source>
        <dbReference type="ARBA" id="ARBA00023288"/>
    </source>
</evidence>
<keyword evidence="9" id="KW-1185">Reference proteome</keyword>
<keyword evidence="3 7" id="KW-0732">Signal</keyword>
<protein>
    <submittedName>
        <fullName evidence="8">D-methionine transport system substrate-binding protein</fullName>
    </submittedName>
</protein>
<dbReference type="AlphaFoldDB" id="A0A1I4G1Z3"/>
<proteinExistence type="inferred from homology"/>
<name>A0A1I4G1Z3_9FIRM</name>
<evidence type="ECO:0000256" key="2">
    <source>
        <dbReference type="ARBA" id="ARBA00008973"/>
    </source>
</evidence>
<comment type="similarity">
    <text evidence="2">Belongs to the NlpA lipoprotein family.</text>
</comment>
<gene>
    <name evidence="8" type="ORF">SAMN02983006_00597</name>
</gene>
<dbReference type="Proteomes" id="UP000199006">
    <property type="component" value="Unassembled WGS sequence"/>
</dbReference>
<dbReference type="Pfam" id="PF03180">
    <property type="entry name" value="Lipoprotein_9"/>
    <property type="match status" value="1"/>
</dbReference>
<dbReference type="Gene3D" id="3.40.190.10">
    <property type="entry name" value="Periplasmic binding protein-like II"/>
    <property type="match status" value="2"/>
</dbReference>
<dbReference type="GO" id="GO:0016020">
    <property type="term" value="C:membrane"/>
    <property type="evidence" value="ECO:0007669"/>
    <property type="project" value="UniProtKB-SubCell"/>
</dbReference>
<sequence>MLKRTLFILVALFLVAGAVQADDQVLKIGATPVPHSEILNFIKDDLAAEGIDLQIVEFTDYVTPNLSLSDGSIDANFFQHVPYLEQFNADRGLDLVSAIKVHIEPIGLYSNKYQTLADIPAGSTLAVPNDPSNEGRALILLHNEGVITLADPTNLSATPIDITENPKDLKFEELEAAQLPRVLPDVAGAIINTNYALEADLNPLEDALIMEGSDSPYVNVVAVRAEDKDSQAIKTLAKVLHSDQVKEFILDKYEGSVVPAF</sequence>
<reference evidence="8 9" key="1">
    <citation type="submission" date="2016-10" db="EMBL/GenBank/DDBJ databases">
        <authorList>
            <person name="de Groot N.N."/>
        </authorList>
    </citation>
    <scope>NUCLEOTIDE SEQUENCE [LARGE SCALE GENOMIC DNA]</scope>
    <source>
        <strain evidence="8 9">ATCC 51327</strain>
    </source>
</reference>
<evidence type="ECO:0000256" key="7">
    <source>
        <dbReference type="SAM" id="SignalP"/>
    </source>
</evidence>
<dbReference type="EMBL" id="FOTI01000004">
    <property type="protein sequence ID" value="SFL23759.1"/>
    <property type="molecule type" value="Genomic_DNA"/>
</dbReference>
<feature type="chain" id="PRO_5011727839" evidence="7">
    <location>
        <begin position="22"/>
        <end position="261"/>
    </location>
</feature>